<protein>
    <recommendedName>
        <fullName evidence="3">PA14 domain-containing protein</fullName>
    </recommendedName>
</protein>
<dbReference type="SUPFAM" id="SSF159245">
    <property type="entry name" value="AttH-like"/>
    <property type="match status" value="1"/>
</dbReference>
<evidence type="ECO:0000313" key="1">
    <source>
        <dbReference type="EMBL" id="MCG2621292.1"/>
    </source>
</evidence>
<comment type="caution">
    <text evidence="1">The sequence shown here is derived from an EMBL/GenBank/DDBJ whole genome shotgun (WGS) entry which is preliminary data.</text>
</comment>
<dbReference type="EMBL" id="JAKLTQ010000002">
    <property type="protein sequence ID" value="MCG2621292.1"/>
    <property type="molecule type" value="Genomic_DNA"/>
</dbReference>
<dbReference type="RefSeq" id="WP_237818397.1">
    <property type="nucleotide sequence ID" value="NZ_JAKLTQ010000002.1"/>
</dbReference>
<evidence type="ECO:0000313" key="2">
    <source>
        <dbReference type="Proteomes" id="UP001165368"/>
    </source>
</evidence>
<sequence length="378" mass="42281">MLTSLDESLYHQSPLLFQQAAVTDHRFYDRYAYTTMAPDGSAALLTGMGVYKNLNVMDGFVTTQAGQSVQRNIRISRPLRPIVEPLTLGPMRTEFPVAFQETRMICEPNEYGDAFDLTFRPVFTRLENPHYGETDGRVTQDYRRFSQVGWTSGTLVVDGQEHTLDKWFGWRDHSWGVRPGVGGFEPFTGTRNRGGIPSASRGGGLGILLVYVAFATDSYSGFFFTIEDENGKRIYLDGAMQVNGEEPSEIVDGSHEIKFIPGTRLYSTMSIQAKTADGQVWDLDVEAIGRAWVYRGTGYDHGWNDTKGLGAWRGDELTVETDVYGVGDVEETVMPDGGRIRPIHREQPVRVRVRGEEGNGHSPLFVVGPNRVYGLEER</sequence>
<keyword evidence="2" id="KW-1185">Reference proteome</keyword>
<proteinExistence type="predicted"/>
<gene>
    <name evidence="1" type="ORF">LVY72_05115</name>
</gene>
<reference evidence="1" key="1">
    <citation type="submission" date="2022-01" db="EMBL/GenBank/DDBJ databases">
        <authorList>
            <person name="Jo J.-H."/>
            <person name="Im W.-T."/>
        </authorList>
    </citation>
    <scope>NUCLEOTIDE SEQUENCE</scope>
    <source>
        <strain evidence="1">I2-34</strain>
    </source>
</reference>
<name>A0ABS9L470_9MICC</name>
<accession>A0ABS9L470</accession>
<evidence type="ECO:0008006" key="3">
    <source>
        <dbReference type="Google" id="ProtNLM"/>
    </source>
</evidence>
<organism evidence="1 2">
    <name type="scientific">Arthrobacter hankyongi</name>
    <dbReference type="NCBI Taxonomy" id="2904801"/>
    <lineage>
        <taxon>Bacteria</taxon>
        <taxon>Bacillati</taxon>
        <taxon>Actinomycetota</taxon>
        <taxon>Actinomycetes</taxon>
        <taxon>Micrococcales</taxon>
        <taxon>Micrococcaceae</taxon>
        <taxon>Arthrobacter</taxon>
    </lineage>
</organism>
<dbReference type="Proteomes" id="UP001165368">
    <property type="component" value="Unassembled WGS sequence"/>
</dbReference>